<dbReference type="PANTHER" id="PTHR10098">
    <property type="entry name" value="RAPSYN-RELATED"/>
    <property type="match status" value="1"/>
</dbReference>
<dbReference type="PANTHER" id="PTHR10098:SF112">
    <property type="entry name" value="SLR0380 PROTEIN"/>
    <property type="match status" value="1"/>
</dbReference>
<dbReference type="Proteomes" id="UP000615026">
    <property type="component" value="Unassembled WGS sequence"/>
</dbReference>
<feature type="repeat" description="TPR" evidence="1">
    <location>
        <begin position="46"/>
        <end position="79"/>
    </location>
</feature>
<evidence type="ECO:0000313" key="4">
    <source>
        <dbReference type="EMBL" id="MBE9067933.1"/>
    </source>
</evidence>
<accession>A0A928ZUY7</accession>
<dbReference type="SUPFAM" id="SSF48452">
    <property type="entry name" value="TPR-like"/>
    <property type="match status" value="1"/>
</dbReference>
<dbReference type="AlphaFoldDB" id="A0A928ZUY7"/>
<dbReference type="EMBL" id="JADEXP010000128">
    <property type="protein sequence ID" value="MBE9067933.1"/>
    <property type="molecule type" value="Genomic_DNA"/>
</dbReference>
<name>A0A928ZUY7_LEPEC</name>
<proteinExistence type="predicted"/>
<organism evidence="4 5">
    <name type="scientific">Leptolyngbya cf. ectocarpi LEGE 11479</name>
    <dbReference type="NCBI Taxonomy" id="1828722"/>
    <lineage>
        <taxon>Bacteria</taxon>
        <taxon>Bacillati</taxon>
        <taxon>Cyanobacteriota</taxon>
        <taxon>Cyanophyceae</taxon>
        <taxon>Leptolyngbyales</taxon>
        <taxon>Leptolyngbyaceae</taxon>
        <taxon>Leptolyngbya group</taxon>
        <taxon>Leptolyngbya</taxon>
    </lineage>
</organism>
<protein>
    <submittedName>
        <fullName evidence="4">CHAT domain-containing protein</fullName>
    </submittedName>
</protein>
<keyword evidence="2" id="KW-1133">Transmembrane helix</keyword>
<dbReference type="Pfam" id="PF12770">
    <property type="entry name" value="CHAT"/>
    <property type="match status" value="1"/>
</dbReference>
<evidence type="ECO:0000256" key="2">
    <source>
        <dbReference type="SAM" id="Phobius"/>
    </source>
</evidence>
<keyword evidence="2" id="KW-0812">Transmembrane</keyword>
<gene>
    <name evidence="4" type="ORF">IQ260_14865</name>
</gene>
<dbReference type="InterPro" id="IPR024983">
    <property type="entry name" value="CHAT_dom"/>
</dbReference>
<dbReference type="Gene3D" id="1.25.40.10">
    <property type="entry name" value="Tetratricopeptide repeat domain"/>
    <property type="match status" value="3"/>
</dbReference>
<feature type="domain" description="CHAT" evidence="3">
    <location>
        <begin position="576"/>
        <end position="847"/>
    </location>
</feature>
<evidence type="ECO:0000259" key="3">
    <source>
        <dbReference type="Pfam" id="PF12770"/>
    </source>
</evidence>
<dbReference type="RefSeq" id="WP_193993888.1">
    <property type="nucleotide sequence ID" value="NZ_JADEXP010000128.1"/>
</dbReference>
<keyword evidence="5" id="KW-1185">Reference proteome</keyword>
<reference evidence="4" key="1">
    <citation type="submission" date="2020-10" db="EMBL/GenBank/DDBJ databases">
        <authorList>
            <person name="Castelo-Branco R."/>
            <person name="Eusebio N."/>
            <person name="Adriana R."/>
            <person name="Vieira A."/>
            <person name="Brugerolle De Fraissinette N."/>
            <person name="Rezende De Castro R."/>
            <person name="Schneider M.P."/>
            <person name="Vasconcelos V."/>
            <person name="Leao P.N."/>
        </authorList>
    </citation>
    <scope>NUCLEOTIDE SEQUENCE</scope>
    <source>
        <strain evidence="4">LEGE 11479</strain>
    </source>
</reference>
<keyword evidence="1" id="KW-0802">TPR repeat</keyword>
<feature type="transmembrane region" description="Helical" evidence="2">
    <location>
        <begin position="12"/>
        <end position="30"/>
    </location>
</feature>
<dbReference type="PROSITE" id="PS50005">
    <property type="entry name" value="TPR"/>
    <property type="match status" value="1"/>
</dbReference>
<dbReference type="InterPro" id="IPR011990">
    <property type="entry name" value="TPR-like_helical_dom_sf"/>
</dbReference>
<comment type="caution">
    <text evidence="4">The sequence shown here is derived from an EMBL/GenBank/DDBJ whole genome shotgun (WGS) entry which is preliminary data.</text>
</comment>
<keyword evidence="2" id="KW-0472">Membrane</keyword>
<evidence type="ECO:0000313" key="5">
    <source>
        <dbReference type="Proteomes" id="UP000615026"/>
    </source>
</evidence>
<evidence type="ECO:0000256" key="1">
    <source>
        <dbReference type="PROSITE-ProRule" id="PRU00339"/>
    </source>
</evidence>
<sequence length="849" mass="94286">MKRVIHHLVRYGILFCLGIVLSMGVMPVLVHTHASAQSVLSRPQSAESLIEQGRILYEQGKWEDALENWQDATRLYRELNDPAGITGSLLNQAKAFARGGHYRQACRTALVAIGSAEQHCDFSEPAAMTAAMAVINTEADPTIKLLKWVTLGNILRLNGYLPQAQDSLEAAVTLVQGLSQPELQAKTLLSLGKVQQLRYQQAVQRYQQTQDLADQDQAIGMAFQAFDTYQRVEPLLDSQASNTLLQAQFAAQMLDLLTQMSPGTLLSHPSQRGALSKLTRELQYQVQRLKQLPLATVPPSRELTDSQLSLAQSLIRLWMLPEGTIPPSPTADILPLLNQAYGNAIALQDITAQSQTLGILGHLYEIWNNQSLDRWHSATQATQKALALAQSVQASHLVYQWSWQLGRLYQQENHRDVGSAIAYYQTAVDTLGDVRQNLLALNPDVRFSLRDNSEPLYREFILLLLESADGASPSQKNLQQAVREVDALQLAQLEDFLSCNLTQQVALDKEQLDPTAAIFYPIILPNQLAVVVRFPKSEELRFYRTQLPDTDISQFLESLRREVERPFLTQTFFNQSQQVYDWLIRPIESELADQVIDTLVFVSDGALRNVPMSILHDGQQFLIEKYAIALSPSLTLPTSQPLSASRLAALTFGLSETRPNFPPHQGFAPLENVETELTIIQDQLPSQQRLNQSFTSGSLKTLVGDESAPVVHLATHGQFSSNPHDTFLLAWDRRLTLNDLSQLLNSRTEQTAIELLVLSACQTATGDSHATLGLAGVAIQSGARSTIASLWSVDDIATTELMGYLYQALSTTAPTRAQALRQAQLALLNNPSFRAPIYWSAFVLVGNWQ</sequence>
<dbReference type="InterPro" id="IPR019734">
    <property type="entry name" value="TPR_rpt"/>
</dbReference>
<dbReference type="SMART" id="SM00028">
    <property type="entry name" value="TPR"/>
    <property type="match status" value="2"/>
</dbReference>